<keyword evidence="1 3" id="KW-0808">Transferase</keyword>
<dbReference type="PROSITE" id="PS00105">
    <property type="entry name" value="AA_TRANSFER_CLASS_1"/>
    <property type="match status" value="1"/>
</dbReference>
<name>A0A538TCC7_UNCEI</name>
<dbReference type="InterPro" id="IPR015421">
    <property type="entry name" value="PyrdxlP-dep_Trfase_major"/>
</dbReference>
<dbReference type="AlphaFoldDB" id="A0A538TCC7"/>
<comment type="caution">
    <text evidence="3">The sequence shown here is derived from an EMBL/GenBank/DDBJ whole genome shotgun (WGS) entry which is preliminary data.</text>
</comment>
<dbReference type="EC" id="2.6.1.-" evidence="1"/>
<sequence>MWILCDEIFRDLAPGPLGTHAAQGPRWVATGSLTKAYGLGGLRIGWIAASEEVLARAEQLQNAFSAVPALPSATLALALLPHLDRLRTRAHEILATNRARWLEFLARRPVLGPWTASQGTTTWCQVGGDRGDAFSEFASRRFDLAVVPGRFFGDPAGIRVGLGRDPASFAAALEVFGRAVTAFEAARPPSGGRGAAEVIQGSA</sequence>
<comment type="cofactor">
    <cofactor evidence="1">
        <name>pyridoxal 5'-phosphate</name>
        <dbReference type="ChEBI" id="CHEBI:597326"/>
    </cofactor>
</comment>
<reference evidence="3 4" key="1">
    <citation type="journal article" date="2019" name="Nat. Microbiol.">
        <title>Mediterranean grassland soil C-N compound turnover is dependent on rainfall and depth, and is mediated by genomically divergent microorganisms.</title>
        <authorList>
            <person name="Diamond S."/>
            <person name="Andeer P.F."/>
            <person name="Li Z."/>
            <person name="Crits-Christoph A."/>
            <person name="Burstein D."/>
            <person name="Anantharaman K."/>
            <person name="Lane K.R."/>
            <person name="Thomas B.C."/>
            <person name="Pan C."/>
            <person name="Northen T.R."/>
            <person name="Banfield J.F."/>
        </authorList>
    </citation>
    <scope>NUCLEOTIDE SEQUENCE [LARGE SCALE GENOMIC DNA]</scope>
    <source>
        <strain evidence="3">WS_8</strain>
    </source>
</reference>
<keyword evidence="1 3" id="KW-0032">Aminotransferase</keyword>
<feature type="domain" description="Aminotransferase class I/classII large" evidence="2">
    <location>
        <begin position="1"/>
        <end position="174"/>
    </location>
</feature>
<dbReference type="InterPro" id="IPR015424">
    <property type="entry name" value="PyrdxlP-dep_Trfase"/>
</dbReference>
<dbReference type="PANTHER" id="PTHR43510">
    <property type="entry name" value="AMINOTRANSFERASE FUNCTION, HYPOTHETICAL (EUROFUNG)"/>
    <property type="match status" value="1"/>
</dbReference>
<accession>A0A538TCC7</accession>
<dbReference type="Proteomes" id="UP000316609">
    <property type="component" value="Unassembled WGS sequence"/>
</dbReference>
<dbReference type="GO" id="GO:0008483">
    <property type="term" value="F:transaminase activity"/>
    <property type="evidence" value="ECO:0007669"/>
    <property type="project" value="UniProtKB-KW"/>
</dbReference>
<gene>
    <name evidence="3" type="ORF">E6K78_12920</name>
</gene>
<dbReference type="Pfam" id="PF00155">
    <property type="entry name" value="Aminotran_1_2"/>
    <property type="match status" value="1"/>
</dbReference>
<dbReference type="Gene3D" id="3.90.1150.10">
    <property type="entry name" value="Aspartate Aminotransferase, domain 1"/>
    <property type="match status" value="1"/>
</dbReference>
<dbReference type="GO" id="GO:0030170">
    <property type="term" value="F:pyridoxal phosphate binding"/>
    <property type="evidence" value="ECO:0007669"/>
    <property type="project" value="InterPro"/>
</dbReference>
<evidence type="ECO:0000313" key="4">
    <source>
        <dbReference type="Proteomes" id="UP000316609"/>
    </source>
</evidence>
<dbReference type="InterPro" id="IPR015422">
    <property type="entry name" value="PyrdxlP-dep_Trfase_small"/>
</dbReference>
<evidence type="ECO:0000256" key="1">
    <source>
        <dbReference type="RuleBase" id="RU000481"/>
    </source>
</evidence>
<dbReference type="PANTHER" id="PTHR43510:SF1">
    <property type="entry name" value="AMINOTRANSFERASE FUNCTION, HYPOTHETICAL (EUROFUNG)"/>
    <property type="match status" value="1"/>
</dbReference>
<dbReference type="InterPro" id="IPR004838">
    <property type="entry name" value="NHTrfase_class1_PyrdxlP-BS"/>
</dbReference>
<dbReference type="CDD" id="cd00609">
    <property type="entry name" value="AAT_like"/>
    <property type="match status" value="1"/>
</dbReference>
<proteinExistence type="inferred from homology"/>
<organism evidence="3 4">
    <name type="scientific">Eiseniibacteriota bacterium</name>
    <dbReference type="NCBI Taxonomy" id="2212470"/>
    <lineage>
        <taxon>Bacteria</taxon>
        <taxon>Candidatus Eiseniibacteriota</taxon>
    </lineage>
</organism>
<evidence type="ECO:0000259" key="2">
    <source>
        <dbReference type="Pfam" id="PF00155"/>
    </source>
</evidence>
<dbReference type="Gene3D" id="3.40.640.10">
    <property type="entry name" value="Type I PLP-dependent aspartate aminotransferase-like (Major domain)"/>
    <property type="match status" value="1"/>
</dbReference>
<evidence type="ECO:0000313" key="3">
    <source>
        <dbReference type="EMBL" id="TMQ61315.1"/>
    </source>
</evidence>
<dbReference type="InterPro" id="IPR004839">
    <property type="entry name" value="Aminotransferase_I/II_large"/>
</dbReference>
<protein>
    <recommendedName>
        <fullName evidence="1">Aminotransferase</fullName>
        <ecNumber evidence="1">2.6.1.-</ecNumber>
    </recommendedName>
</protein>
<dbReference type="EMBL" id="VBOY01000181">
    <property type="protein sequence ID" value="TMQ61315.1"/>
    <property type="molecule type" value="Genomic_DNA"/>
</dbReference>
<comment type="similarity">
    <text evidence="1">Belongs to the class-I pyridoxal-phosphate-dependent aminotransferase family.</text>
</comment>
<dbReference type="SUPFAM" id="SSF53383">
    <property type="entry name" value="PLP-dependent transferases"/>
    <property type="match status" value="1"/>
</dbReference>